<dbReference type="Pfam" id="PF03992">
    <property type="entry name" value="ABM"/>
    <property type="match status" value="1"/>
</dbReference>
<protein>
    <submittedName>
        <fullName evidence="2">Antibiotic biosynthesis monooxygenase</fullName>
    </submittedName>
</protein>
<keyword evidence="2" id="KW-0503">Monooxygenase</keyword>
<accession>A0ABY5NIA4</accession>
<keyword evidence="2" id="KW-0560">Oxidoreductase</keyword>
<name>A0ABY5NIA4_9MICO</name>
<dbReference type="Gene3D" id="3.30.70.100">
    <property type="match status" value="1"/>
</dbReference>
<evidence type="ECO:0000313" key="2">
    <source>
        <dbReference type="EMBL" id="UUT34892.1"/>
    </source>
</evidence>
<dbReference type="PROSITE" id="PS51725">
    <property type="entry name" value="ABM"/>
    <property type="match status" value="1"/>
</dbReference>
<keyword evidence="3" id="KW-1185">Reference proteome</keyword>
<organism evidence="2 3">
    <name type="scientific">Microbacterium elymi</name>
    <dbReference type="NCBI Taxonomy" id="2909587"/>
    <lineage>
        <taxon>Bacteria</taxon>
        <taxon>Bacillati</taxon>
        <taxon>Actinomycetota</taxon>
        <taxon>Actinomycetes</taxon>
        <taxon>Micrococcales</taxon>
        <taxon>Microbacteriaceae</taxon>
        <taxon>Microbacterium</taxon>
    </lineage>
</organism>
<proteinExistence type="predicted"/>
<evidence type="ECO:0000313" key="3">
    <source>
        <dbReference type="Proteomes" id="UP001054811"/>
    </source>
</evidence>
<dbReference type="RefSeq" id="WP_259611424.1">
    <property type="nucleotide sequence ID" value="NZ_CP091139.2"/>
</dbReference>
<feature type="domain" description="ABM" evidence="1">
    <location>
        <begin position="3"/>
        <end position="92"/>
    </location>
</feature>
<dbReference type="EMBL" id="CP091139">
    <property type="protein sequence ID" value="UUT34892.1"/>
    <property type="molecule type" value="Genomic_DNA"/>
</dbReference>
<gene>
    <name evidence="2" type="ORF">L2X98_31270</name>
</gene>
<dbReference type="InterPro" id="IPR011008">
    <property type="entry name" value="Dimeric_a/b-barrel"/>
</dbReference>
<reference evidence="2" key="1">
    <citation type="submission" date="2022-01" db="EMBL/GenBank/DDBJ databases">
        <title>Microbacterium eymi and Microbacterium rhizovicinus sp. nov., isolated from the rhizospheric soil of Elymus tsukushiensis, a plant native to the Dokdo Islands, Republic of Korea.</title>
        <authorList>
            <person name="Hwang Y.J."/>
        </authorList>
    </citation>
    <scope>NUCLEOTIDE SEQUENCE</scope>
    <source>
        <strain evidence="2">KUDC0405</strain>
    </source>
</reference>
<sequence>MPIMALVEFRIVPERADAAREVFDRMLAQTRAFPGAERIEWLQDREDPTVWTLYEQWADAESELAYRAFRGAEGAVPELAEMIAARPGLRRFDPVDF</sequence>
<dbReference type="InterPro" id="IPR007138">
    <property type="entry name" value="ABM_dom"/>
</dbReference>
<dbReference type="Proteomes" id="UP001054811">
    <property type="component" value="Chromosome"/>
</dbReference>
<dbReference type="SUPFAM" id="SSF54909">
    <property type="entry name" value="Dimeric alpha+beta barrel"/>
    <property type="match status" value="1"/>
</dbReference>
<dbReference type="GO" id="GO:0004497">
    <property type="term" value="F:monooxygenase activity"/>
    <property type="evidence" value="ECO:0007669"/>
    <property type="project" value="UniProtKB-KW"/>
</dbReference>
<evidence type="ECO:0000259" key="1">
    <source>
        <dbReference type="PROSITE" id="PS51725"/>
    </source>
</evidence>